<dbReference type="InterPro" id="IPR027417">
    <property type="entry name" value="P-loop_NTPase"/>
</dbReference>
<dbReference type="InterPro" id="IPR003960">
    <property type="entry name" value="ATPase_AAA_CS"/>
</dbReference>
<feature type="domain" description="BCS1 N-terminal" evidence="15">
    <location>
        <begin position="71"/>
        <end position="248"/>
    </location>
</feature>
<evidence type="ECO:0000313" key="16">
    <source>
        <dbReference type="EMBL" id="TCD69128.1"/>
    </source>
</evidence>
<protein>
    <recommendedName>
        <fullName evidence="18">P-loop containing nucleoside triphosphate hydrolase protein</fullName>
    </recommendedName>
</protein>
<dbReference type="InterPro" id="IPR003959">
    <property type="entry name" value="ATPase_AAA_core"/>
</dbReference>
<comment type="similarity">
    <text evidence="2">Belongs to the AAA ATPase family. BCS1 subfamily.</text>
</comment>
<dbReference type="AlphaFoldDB" id="A0A4R0RY52"/>
<dbReference type="GO" id="GO:0005524">
    <property type="term" value="F:ATP binding"/>
    <property type="evidence" value="ECO:0007669"/>
    <property type="project" value="UniProtKB-KW"/>
</dbReference>
<dbReference type="InterPro" id="IPR057495">
    <property type="entry name" value="AAA_lid_BCS1"/>
</dbReference>
<feature type="compositionally biased region" description="Basic and acidic residues" evidence="13">
    <location>
        <begin position="366"/>
        <end position="375"/>
    </location>
</feature>
<dbReference type="SUPFAM" id="SSF52540">
    <property type="entry name" value="P-loop containing nucleoside triphosphate hydrolases"/>
    <property type="match status" value="1"/>
</dbReference>
<keyword evidence="8" id="KW-1133">Transmembrane helix</keyword>
<keyword evidence="6" id="KW-0378">Hydrolase</keyword>
<sequence length="580" mass="64562">MDSVDLVQTVLSTFAAMTMANGNSTRDNATVAQQNTTSSPLSHSQALPAVASTILSMLLSYSALRDWAKLLIIGSVIETCRRVVMNGWQTLHESVWISASFEEDDSSYNWILHWFSSRPQWRNARTVDVSTRPFGLIPGIRNITEDDKGEKPWYLPSLSETYTVWYKGHYVRLTRRRQDEGVWGGHREILQLSILALRRGILNELLTDAMDAYKTAQEHLISIYVNEASGGDYWRCSTTRPKRPLNSIILDPGIKDLLLNDARDFLNSRSWYQARGIPFRRGYLLHGAPGSGKTSMIHSIAGELDLNVYVISLSRTDDSSLAKLLGDLPDRCIILMEDIDAAFRHGISRNSTPDDKTTPANASKGNHADQSHDDGLGTGIRVTLSGLLNALDGVAAQEGRLLFATTNFYGALDPALSRPGRMDLHVEFKLASKYQAAELFKCFYLPEQNDSECSPYTDTPSNSEIPARSDITDDDQKRDPPTEKTILLSSPMSSDDSPIISGTTHGTRAPKLSRQEITQLSSRFAEAIPERMCSMASLQCYLMTYKTRPEAAVLEAAAWVEAERSKKRRATGDEAVLRKM</sequence>
<keyword evidence="4 12" id="KW-0547">Nucleotide-binding</keyword>
<dbReference type="Gene3D" id="3.40.50.300">
    <property type="entry name" value="P-loop containing nucleotide triphosphate hydrolases"/>
    <property type="match status" value="1"/>
</dbReference>
<dbReference type="STRING" id="92696.A0A4R0RY52"/>
<dbReference type="InterPro" id="IPR014851">
    <property type="entry name" value="BCS1_N"/>
</dbReference>
<dbReference type="SMART" id="SM00382">
    <property type="entry name" value="AAA"/>
    <property type="match status" value="1"/>
</dbReference>
<reference evidence="16 17" key="1">
    <citation type="submission" date="2018-11" db="EMBL/GenBank/DDBJ databases">
        <title>Genome assembly of Steccherinum ochraceum LE-BIN_3174, the white-rot fungus of the Steccherinaceae family (The Residual Polyporoid clade, Polyporales, Basidiomycota).</title>
        <authorList>
            <person name="Fedorova T.V."/>
            <person name="Glazunova O.A."/>
            <person name="Landesman E.O."/>
            <person name="Moiseenko K.V."/>
            <person name="Psurtseva N.V."/>
            <person name="Savinova O.S."/>
            <person name="Shakhova N.V."/>
            <person name="Tyazhelova T.V."/>
            <person name="Vasina D.V."/>
        </authorList>
    </citation>
    <scope>NUCLEOTIDE SEQUENCE [LARGE SCALE GENOMIC DNA]</scope>
    <source>
        <strain evidence="16 17">LE-BIN_3174</strain>
    </source>
</reference>
<gene>
    <name evidence="16" type="ORF">EIP91_008604</name>
</gene>
<keyword evidence="17" id="KW-1185">Reference proteome</keyword>
<evidence type="ECO:0000256" key="7">
    <source>
        <dbReference type="ARBA" id="ARBA00022840"/>
    </source>
</evidence>
<dbReference type="Pfam" id="PF08740">
    <property type="entry name" value="BCS1_N"/>
    <property type="match status" value="1"/>
</dbReference>
<feature type="compositionally biased region" description="Polar residues" evidence="13">
    <location>
        <begin position="451"/>
        <end position="464"/>
    </location>
</feature>
<dbReference type="GO" id="GO:0016887">
    <property type="term" value="F:ATP hydrolysis activity"/>
    <property type="evidence" value="ECO:0007669"/>
    <property type="project" value="InterPro"/>
</dbReference>
<evidence type="ECO:0000259" key="14">
    <source>
        <dbReference type="SMART" id="SM00382"/>
    </source>
</evidence>
<evidence type="ECO:0000256" key="10">
    <source>
        <dbReference type="ARBA" id="ARBA00023136"/>
    </source>
</evidence>
<evidence type="ECO:0000256" key="12">
    <source>
        <dbReference type="RuleBase" id="RU003651"/>
    </source>
</evidence>
<feature type="region of interest" description="Disordered" evidence="13">
    <location>
        <begin position="451"/>
        <end position="510"/>
    </location>
</feature>
<feature type="compositionally biased region" description="Low complexity" evidence="13">
    <location>
        <begin position="487"/>
        <end position="501"/>
    </location>
</feature>
<comment type="caution">
    <text evidence="16">The sequence shown here is derived from an EMBL/GenBank/DDBJ whole genome shotgun (WGS) entry which is preliminary data.</text>
</comment>
<dbReference type="SMART" id="SM01024">
    <property type="entry name" value="BCS1_N"/>
    <property type="match status" value="1"/>
</dbReference>
<keyword evidence="3" id="KW-0812">Transmembrane</keyword>
<dbReference type="PANTHER" id="PTHR23070">
    <property type="entry name" value="BCS1 AAA-TYPE ATPASE"/>
    <property type="match status" value="1"/>
</dbReference>
<dbReference type="Proteomes" id="UP000292702">
    <property type="component" value="Unassembled WGS sequence"/>
</dbReference>
<dbReference type="GO" id="GO:0005743">
    <property type="term" value="C:mitochondrial inner membrane"/>
    <property type="evidence" value="ECO:0007669"/>
    <property type="project" value="UniProtKB-SubCell"/>
</dbReference>
<keyword evidence="7 12" id="KW-0067">ATP-binding</keyword>
<evidence type="ECO:0000256" key="3">
    <source>
        <dbReference type="ARBA" id="ARBA00022692"/>
    </source>
</evidence>
<evidence type="ECO:0000256" key="8">
    <source>
        <dbReference type="ARBA" id="ARBA00022989"/>
    </source>
</evidence>
<dbReference type="OrthoDB" id="10251412at2759"/>
<proteinExistence type="inferred from homology"/>
<comment type="catalytic activity">
    <reaction evidence="11">
        <text>ATP + H2O = ADP + phosphate + H(+)</text>
        <dbReference type="Rhea" id="RHEA:13065"/>
        <dbReference type="ChEBI" id="CHEBI:15377"/>
        <dbReference type="ChEBI" id="CHEBI:15378"/>
        <dbReference type="ChEBI" id="CHEBI:30616"/>
        <dbReference type="ChEBI" id="CHEBI:43474"/>
        <dbReference type="ChEBI" id="CHEBI:456216"/>
    </reaction>
    <physiologicalReaction direction="left-to-right" evidence="11">
        <dbReference type="Rhea" id="RHEA:13066"/>
    </physiologicalReaction>
</comment>
<evidence type="ECO:0008006" key="18">
    <source>
        <dbReference type="Google" id="ProtNLM"/>
    </source>
</evidence>
<evidence type="ECO:0000256" key="4">
    <source>
        <dbReference type="ARBA" id="ARBA00022741"/>
    </source>
</evidence>
<evidence type="ECO:0000259" key="15">
    <source>
        <dbReference type="SMART" id="SM01024"/>
    </source>
</evidence>
<evidence type="ECO:0000256" key="13">
    <source>
        <dbReference type="SAM" id="MobiDB-lite"/>
    </source>
</evidence>
<evidence type="ECO:0000256" key="6">
    <source>
        <dbReference type="ARBA" id="ARBA00022801"/>
    </source>
</evidence>
<dbReference type="InterPro" id="IPR050747">
    <property type="entry name" value="Mitochondrial_chaperone_BCS1"/>
</dbReference>
<dbReference type="Pfam" id="PF25426">
    <property type="entry name" value="AAA_lid_BCS1"/>
    <property type="match status" value="1"/>
</dbReference>
<evidence type="ECO:0000313" key="17">
    <source>
        <dbReference type="Proteomes" id="UP000292702"/>
    </source>
</evidence>
<keyword evidence="10" id="KW-0472">Membrane</keyword>
<comment type="subcellular location">
    <subcellularLocation>
        <location evidence="1">Mitochondrion inner membrane</location>
        <topology evidence="1">Single-pass membrane protein</topology>
    </subcellularLocation>
</comment>
<keyword evidence="9" id="KW-0496">Mitochondrion</keyword>
<dbReference type="Pfam" id="PF00004">
    <property type="entry name" value="AAA"/>
    <property type="match status" value="1"/>
</dbReference>
<dbReference type="PROSITE" id="PS00674">
    <property type="entry name" value="AAA"/>
    <property type="match status" value="1"/>
</dbReference>
<evidence type="ECO:0000256" key="5">
    <source>
        <dbReference type="ARBA" id="ARBA00022792"/>
    </source>
</evidence>
<evidence type="ECO:0000256" key="1">
    <source>
        <dbReference type="ARBA" id="ARBA00004434"/>
    </source>
</evidence>
<feature type="compositionally biased region" description="Basic and acidic residues" evidence="13">
    <location>
        <begin position="470"/>
        <end position="482"/>
    </location>
</feature>
<evidence type="ECO:0000256" key="9">
    <source>
        <dbReference type="ARBA" id="ARBA00023128"/>
    </source>
</evidence>
<dbReference type="EMBL" id="RWJN01000048">
    <property type="protein sequence ID" value="TCD69128.1"/>
    <property type="molecule type" value="Genomic_DNA"/>
</dbReference>
<organism evidence="16 17">
    <name type="scientific">Steccherinum ochraceum</name>
    <dbReference type="NCBI Taxonomy" id="92696"/>
    <lineage>
        <taxon>Eukaryota</taxon>
        <taxon>Fungi</taxon>
        <taxon>Dikarya</taxon>
        <taxon>Basidiomycota</taxon>
        <taxon>Agaricomycotina</taxon>
        <taxon>Agaricomycetes</taxon>
        <taxon>Polyporales</taxon>
        <taxon>Steccherinaceae</taxon>
        <taxon>Steccherinum</taxon>
    </lineage>
</organism>
<feature type="region of interest" description="Disordered" evidence="13">
    <location>
        <begin position="347"/>
        <end position="375"/>
    </location>
</feature>
<evidence type="ECO:0000256" key="11">
    <source>
        <dbReference type="ARBA" id="ARBA00048778"/>
    </source>
</evidence>
<keyword evidence="5" id="KW-0999">Mitochondrion inner membrane</keyword>
<name>A0A4R0RY52_9APHY</name>
<feature type="domain" description="AAA+ ATPase" evidence="14">
    <location>
        <begin position="279"/>
        <end position="432"/>
    </location>
</feature>
<dbReference type="InterPro" id="IPR003593">
    <property type="entry name" value="AAA+_ATPase"/>
</dbReference>
<evidence type="ECO:0000256" key="2">
    <source>
        <dbReference type="ARBA" id="ARBA00007448"/>
    </source>
</evidence>
<accession>A0A4R0RY52</accession>